<evidence type="ECO:0000256" key="2">
    <source>
        <dbReference type="ARBA" id="ARBA00009199"/>
    </source>
</evidence>
<feature type="domain" description="Amidase" evidence="5">
    <location>
        <begin position="54"/>
        <end position="322"/>
    </location>
</feature>
<sequence length="327" mass="35640">MDMIETKRAERARRIASLPRVYHQALTAHDTLILSTPISEIVKNVQSNLWDPVDILHAYGKRALKAQSATNCLTEIMFTDAEQWARTVNKSTSAPLAGVPISLKDMLHVEGYDSCYGYSSYVGKPAQTDSALVKLLKDAGAIPFVKTTTPITLLSFESWSALFGITKNPHVPTHSPGGSSGGEAALLAFGGSRIGIGTDVAGSVRVPAHFSGVYSIKASTGRIPRTNSGSSVPGQEGVPAVYSPMARTLEDLETLWRAIVSMKPWEYDHSCHPIPWREIKFSDKLKWGVMWSDGMVPPSPACERALRMVIDVLRKDGHEIVDLLSIL</sequence>
<organism evidence="6 7">
    <name type="scientific">Clathrus columnatus</name>
    <dbReference type="NCBI Taxonomy" id="1419009"/>
    <lineage>
        <taxon>Eukaryota</taxon>
        <taxon>Fungi</taxon>
        <taxon>Dikarya</taxon>
        <taxon>Basidiomycota</taxon>
        <taxon>Agaricomycotina</taxon>
        <taxon>Agaricomycetes</taxon>
        <taxon>Phallomycetidae</taxon>
        <taxon>Phallales</taxon>
        <taxon>Clathraceae</taxon>
        <taxon>Clathrus</taxon>
    </lineage>
</organism>
<dbReference type="EC" id="3.5.1.4" evidence="3"/>
<dbReference type="AlphaFoldDB" id="A0AAV5AC25"/>
<dbReference type="Gene3D" id="3.90.1300.10">
    <property type="entry name" value="Amidase signature (AS) domain"/>
    <property type="match status" value="1"/>
</dbReference>
<proteinExistence type="inferred from homology"/>
<dbReference type="PANTHER" id="PTHR46072:SF10">
    <property type="entry name" value="ACETAMIDASE"/>
    <property type="match status" value="1"/>
</dbReference>
<evidence type="ECO:0000256" key="1">
    <source>
        <dbReference type="ARBA" id="ARBA00001311"/>
    </source>
</evidence>
<evidence type="ECO:0000259" key="5">
    <source>
        <dbReference type="Pfam" id="PF01425"/>
    </source>
</evidence>
<evidence type="ECO:0000256" key="3">
    <source>
        <dbReference type="ARBA" id="ARBA00012922"/>
    </source>
</evidence>
<dbReference type="Proteomes" id="UP001050691">
    <property type="component" value="Unassembled WGS sequence"/>
</dbReference>
<reference evidence="6" key="1">
    <citation type="submission" date="2021-10" db="EMBL/GenBank/DDBJ databases">
        <title>De novo Genome Assembly of Clathrus columnatus (Basidiomycota, Fungi) Using Illumina and Nanopore Sequence Data.</title>
        <authorList>
            <person name="Ogiso-Tanaka E."/>
            <person name="Itagaki H."/>
            <person name="Hosoya T."/>
            <person name="Hosaka K."/>
        </authorList>
    </citation>
    <scope>NUCLEOTIDE SEQUENCE</scope>
    <source>
        <strain evidence="6">MO-923</strain>
    </source>
</reference>
<dbReference type="EMBL" id="BPWL01000005">
    <property type="protein sequence ID" value="GJJ10269.1"/>
    <property type="molecule type" value="Genomic_DNA"/>
</dbReference>
<gene>
    <name evidence="6" type="ORF">Clacol_004495</name>
</gene>
<accession>A0AAV5AC25</accession>
<comment type="caution">
    <text evidence="6">The sequence shown here is derived from an EMBL/GenBank/DDBJ whole genome shotgun (WGS) entry which is preliminary data.</text>
</comment>
<name>A0AAV5AC25_9AGAM</name>
<dbReference type="SUPFAM" id="SSF75304">
    <property type="entry name" value="Amidase signature (AS) enzymes"/>
    <property type="match status" value="1"/>
</dbReference>
<dbReference type="PROSITE" id="PS00571">
    <property type="entry name" value="AMIDASES"/>
    <property type="match status" value="1"/>
</dbReference>
<dbReference type="Pfam" id="PF01425">
    <property type="entry name" value="Amidase"/>
    <property type="match status" value="1"/>
</dbReference>
<protein>
    <recommendedName>
        <fullName evidence="3">amidase</fullName>
        <ecNumber evidence="3">3.5.1.4</ecNumber>
    </recommendedName>
</protein>
<evidence type="ECO:0000256" key="4">
    <source>
        <dbReference type="ARBA" id="ARBA00022801"/>
    </source>
</evidence>
<evidence type="ECO:0000313" key="6">
    <source>
        <dbReference type="EMBL" id="GJJ10269.1"/>
    </source>
</evidence>
<dbReference type="InterPro" id="IPR020556">
    <property type="entry name" value="Amidase_CS"/>
</dbReference>
<dbReference type="InterPro" id="IPR023631">
    <property type="entry name" value="Amidase_dom"/>
</dbReference>
<comment type="similarity">
    <text evidence="2">Belongs to the amidase family.</text>
</comment>
<evidence type="ECO:0000313" key="7">
    <source>
        <dbReference type="Proteomes" id="UP001050691"/>
    </source>
</evidence>
<dbReference type="GO" id="GO:0004040">
    <property type="term" value="F:amidase activity"/>
    <property type="evidence" value="ECO:0007669"/>
    <property type="project" value="UniProtKB-EC"/>
</dbReference>
<dbReference type="PANTHER" id="PTHR46072">
    <property type="entry name" value="AMIDASE-RELATED-RELATED"/>
    <property type="match status" value="1"/>
</dbReference>
<dbReference type="InterPro" id="IPR036928">
    <property type="entry name" value="AS_sf"/>
</dbReference>
<keyword evidence="4" id="KW-0378">Hydrolase</keyword>
<comment type="catalytic activity">
    <reaction evidence="1">
        <text>a monocarboxylic acid amide + H2O = a monocarboxylate + NH4(+)</text>
        <dbReference type="Rhea" id="RHEA:12020"/>
        <dbReference type="ChEBI" id="CHEBI:15377"/>
        <dbReference type="ChEBI" id="CHEBI:28938"/>
        <dbReference type="ChEBI" id="CHEBI:35757"/>
        <dbReference type="ChEBI" id="CHEBI:83628"/>
        <dbReference type="EC" id="3.5.1.4"/>
    </reaction>
</comment>
<keyword evidence="7" id="KW-1185">Reference proteome</keyword>